<dbReference type="OrthoDB" id="1937047at2759"/>
<keyword evidence="2" id="KW-1185">Reference proteome</keyword>
<accession>A0A7J7P2H0</accession>
<feature type="non-terminal residue" evidence="1">
    <location>
        <position position="1"/>
    </location>
</feature>
<comment type="caution">
    <text evidence="1">The sequence shown here is derived from an EMBL/GenBank/DDBJ whole genome shotgun (WGS) entry which is preliminary data.</text>
</comment>
<dbReference type="AlphaFoldDB" id="A0A7J7P2H0"/>
<evidence type="ECO:0000313" key="1">
    <source>
        <dbReference type="EMBL" id="KAF6173530.1"/>
    </source>
</evidence>
<dbReference type="EMBL" id="JACGCM010000338">
    <property type="protein sequence ID" value="KAF6173530.1"/>
    <property type="molecule type" value="Genomic_DNA"/>
</dbReference>
<sequence>MTIILEDMVKLVGVVVKSKCQQGIGKPDSAMKVFRDLLGLTEENFIATKSNVQVATFRILWPQEYFGKKVVKESWIYAHFPKLPYVPEVGLRKRQEYYIKWIPKKNVRFSTKMLQEIRQALDAYSVDD</sequence>
<name>A0A7J7P2H0_9MAGN</name>
<proteinExistence type="predicted"/>
<dbReference type="Proteomes" id="UP000541444">
    <property type="component" value="Unassembled WGS sequence"/>
</dbReference>
<organism evidence="1 2">
    <name type="scientific">Kingdonia uniflora</name>
    <dbReference type="NCBI Taxonomy" id="39325"/>
    <lineage>
        <taxon>Eukaryota</taxon>
        <taxon>Viridiplantae</taxon>
        <taxon>Streptophyta</taxon>
        <taxon>Embryophyta</taxon>
        <taxon>Tracheophyta</taxon>
        <taxon>Spermatophyta</taxon>
        <taxon>Magnoliopsida</taxon>
        <taxon>Ranunculales</taxon>
        <taxon>Circaeasteraceae</taxon>
        <taxon>Kingdonia</taxon>
    </lineage>
</organism>
<protein>
    <submittedName>
        <fullName evidence="1">Uncharacterized protein</fullName>
    </submittedName>
</protein>
<reference evidence="1 2" key="1">
    <citation type="journal article" date="2020" name="IScience">
        <title>Genome Sequencing of the Endangered Kingdonia uniflora (Circaeasteraceae, Ranunculales) Reveals Potential Mechanisms of Evolutionary Specialization.</title>
        <authorList>
            <person name="Sun Y."/>
            <person name="Deng T."/>
            <person name="Zhang A."/>
            <person name="Moore M.J."/>
            <person name="Landis J.B."/>
            <person name="Lin N."/>
            <person name="Zhang H."/>
            <person name="Zhang X."/>
            <person name="Huang J."/>
            <person name="Zhang X."/>
            <person name="Sun H."/>
            <person name="Wang H."/>
        </authorList>
    </citation>
    <scope>NUCLEOTIDE SEQUENCE [LARGE SCALE GENOMIC DNA]</scope>
    <source>
        <strain evidence="1">TB1705</strain>
        <tissue evidence="1">Leaf</tissue>
    </source>
</reference>
<gene>
    <name evidence="1" type="ORF">GIB67_042660</name>
</gene>
<evidence type="ECO:0000313" key="2">
    <source>
        <dbReference type="Proteomes" id="UP000541444"/>
    </source>
</evidence>